<keyword evidence="1 8" id="KW-0813">Transport</keyword>
<comment type="similarity">
    <text evidence="8">Belongs to the NqrA family.</text>
</comment>
<dbReference type="Proteomes" id="UP000262004">
    <property type="component" value="Chromosome"/>
</dbReference>
<feature type="domain" description="NqrA N-terminal barrel-sandwich hybrid" evidence="10">
    <location>
        <begin position="4"/>
        <end position="98"/>
    </location>
</feature>
<comment type="subunit">
    <text evidence="8">Composed of six subunits; NqrA, NqrB, NqrC, NqrD, NqrE and NqrF.</text>
</comment>
<evidence type="ECO:0000259" key="11">
    <source>
        <dbReference type="Pfam" id="PF11973"/>
    </source>
</evidence>
<comment type="catalytic activity">
    <reaction evidence="8">
        <text>a ubiquinone + n Na(+)(in) + NADH + H(+) = a ubiquinol + n Na(+)(out) + NAD(+)</text>
        <dbReference type="Rhea" id="RHEA:47748"/>
        <dbReference type="Rhea" id="RHEA-COMP:9565"/>
        <dbReference type="Rhea" id="RHEA-COMP:9566"/>
        <dbReference type="ChEBI" id="CHEBI:15378"/>
        <dbReference type="ChEBI" id="CHEBI:16389"/>
        <dbReference type="ChEBI" id="CHEBI:17976"/>
        <dbReference type="ChEBI" id="CHEBI:29101"/>
        <dbReference type="ChEBI" id="CHEBI:57540"/>
        <dbReference type="ChEBI" id="CHEBI:57945"/>
        <dbReference type="EC" id="7.2.1.1"/>
    </reaction>
</comment>
<keyword evidence="7 8" id="KW-0739">Sodium transport</keyword>
<evidence type="ECO:0000256" key="7">
    <source>
        <dbReference type="ARBA" id="ARBA00023201"/>
    </source>
</evidence>
<dbReference type="EMBL" id="AP018558">
    <property type="protein sequence ID" value="BBD77708.1"/>
    <property type="molecule type" value="Genomic_DNA"/>
</dbReference>
<reference evidence="13 14" key="1">
    <citation type="submission" date="2018-04" db="EMBL/GenBank/DDBJ databases">
        <title>Complete genome sequence of Hydrogenophilus thermoluteolus TH-1.</title>
        <authorList>
            <person name="Arai H."/>
        </authorList>
    </citation>
    <scope>NUCLEOTIDE SEQUENCE [LARGE SCALE GENOMIC DNA]</scope>
    <source>
        <strain evidence="13 14">TH-1</strain>
    </source>
</reference>
<dbReference type="Pfam" id="PF24836">
    <property type="entry name" value="NQRA_2nd"/>
    <property type="match status" value="1"/>
</dbReference>
<evidence type="ECO:0000256" key="4">
    <source>
        <dbReference type="ARBA" id="ARBA00023053"/>
    </source>
</evidence>
<evidence type="ECO:0000313" key="13">
    <source>
        <dbReference type="EMBL" id="BBD77708.1"/>
    </source>
</evidence>
<evidence type="ECO:0000256" key="3">
    <source>
        <dbReference type="ARBA" id="ARBA00023027"/>
    </source>
</evidence>
<evidence type="ECO:0000256" key="1">
    <source>
        <dbReference type="ARBA" id="ARBA00022448"/>
    </source>
</evidence>
<keyword evidence="6 8" id="KW-0830">Ubiquinone</keyword>
<feature type="domain" description="NqrA second alpha/beta" evidence="12">
    <location>
        <begin position="119"/>
        <end position="263"/>
    </location>
</feature>
<dbReference type="KEGG" id="htl:HPTL_1446"/>
<evidence type="ECO:0000259" key="12">
    <source>
        <dbReference type="Pfam" id="PF24836"/>
    </source>
</evidence>
<dbReference type="InterPro" id="IPR008703">
    <property type="entry name" value="NqrA"/>
</dbReference>
<dbReference type="Pfam" id="PF05896">
    <property type="entry name" value="NQRA_N"/>
    <property type="match status" value="1"/>
</dbReference>
<keyword evidence="2 8" id="KW-1278">Translocase</keyword>
<dbReference type="InterPro" id="IPR056148">
    <property type="entry name" value="NQRA_2nd"/>
</dbReference>
<dbReference type="PANTHER" id="PTHR37839:SF1">
    <property type="entry name" value="NA(+)-TRANSLOCATING NADH-QUINONE REDUCTASE SUBUNIT A"/>
    <property type="match status" value="1"/>
</dbReference>
<organism evidence="13 14">
    <name type="scientific">Hydrogenophilus thermoluteolus</name>
    <name type="common">Pseudomonas hydrogenothermophila</name>
    <dbReference type="NCBI Taxonomy" id="297"/>
    <lineage>
        <taxon>Bacteria</taxon>
        <taxon>Pseudomonadati</taxon>
        <taxon>Pseudomonadota</taxon>
        <taxon>Hydrogenophilia</taxon>
        <taxon>Hydrogenophilales</taxon>
        <taxon>Hydrogenophilaceae</taxon>
        <taxon>Hydrogenophilus</taxon>
    </lineage>
</organism>
<keyword evidence="4 8" id="KW-0915">Sodium</keyword>
<dbReference type="PANTHER" id="PTHR37839">
    <property type="entry name" value="NA(+)-TRANSLOCATING NADH-QUINONE REDUCTASE SUBUNIT A"/>
    <property type="match status" value="1"/>
</dbReference>
<dbReference type="OrthoDB" id="9774536at2"/>
<evidence type="ECO:0000256" key="9">
    <source>
        <dbReference type="SAM" id="MobiDB-lite"/>
    </source>
</evidence>
<evidence type="ECO:0000256" key="2">
    <source>
        <dbReference type="ARBA" id="ARBA00022967"/>
    </source>
</evidence>
<sequence>MHTVTLSRGLSLPLPGAPQQQISGHTAPIRRVALLGPDYRGMRPKLLVAEGDRVTKGAPLFAHKKFPNVVFTARATGTVVAIERGARRALLNVVIECDADPNAEETRFEPIAPDALLDLDTEAVVSRLCASGLWTALRTRPFGKIPDPASRPAAIFVTAIDTRPLAADPVVVIGERPEAFRAGMAILAHLTDGKIYLCQAPGEHLPMPEGARYRSVAFAGPHPAGLPGTHIHFLEPVSLERTVWYLNYQDVIAIGTLFLEGRIDTERVVALGGEMVRQPRLVRVPLGASIEALLEGELCDGPCRPISGSPLDGRRAIGPLAYLGRYHLQVSVLPEPKRDDKPLLGWINPLLPRFSLFRVLFNRSEAPRFTTAQQGSPRAMIPTGIFEEICPLEILPTQLLRYLVVGDTDMAQKLGCLELEEEDVAIFSFACVGKTDYGAYLRAALEKIEREG</sequence>
<dbReference type="EC" id="7.2.1.1" evidence="8"/>
<feature type="region of interest" description="Disordered" evidence="9">
    <location>
        <begin position="1"/>
        <end position="22"/>
    </location>
</feature>
<keyword evidence="14" id="KW-1185">Reference proteome</keyword>
<proteinExistence type="inferred from homology"/>
<dbReference type="HAMAP" id="MF_00425">
    <property type="entry name" value="NqrA"/>
    <property type="match status" value="1"/>
</dbReference>
<evidence type="ECO:0000256" key="8">
    <source>
        <dbReference type="HAMAP-Rule" id="MF_00425"/>
    </source>
</evidence>
<feature type="domain" description="Na(+)-translocating NADH-quinone reductase subunit A C-terminal" evidence="11">
    <location>
        <begin position="268"/>
        <end position="316"/>
    </location>
</feature>
<evidence type="ECO:0000256" key="6">
    <source>
        <dbReference type="ARBA" id="ARBA00023075"/>
    </source>
</evidence>
<evidence type="ECO:0000313" key="14">
    <source>
        <dbReference type="Proteomes" id="UP000262004"/>
    </source>
</evidence>
<evidence type="ECO:0000256" key="5">
    <source>
        <dbReference type="ARBA" id="ARBA00023065"/>
    </source>
</evidence>
<dbReference type="InterPro" id="IPR022615">
    <property type="entry name" value="NqrA_C_domain"/>
</dbReference>
<gene>
    <name evidence="8 13" type="primary">nqrA</name>
    <name evidence="13" type="ORF">HPTL_1446</name>
</gene>
<dbReference type="NCBIfam" id="TIGR01936">
    <property type="entry name" value="nqrA"/>
    <property type="match status" value="1"/>
</dbReference>
<dbReference type="InterPro" id="IPR056147">
    <property type="entry name" value="NQRA_N"/>
</dbReference>
<dbReference type="AlphaFoldDB" id="A0A2Z6DZE1"/>
<dbReference type="RefSeq" id="WP_119335422.1">
    <property type="nucleotide sequence ID" value="NZ_AP018558.1"/>
</dbReference>
<keyword evidence="5 8" id="KW-0406">Ion transport</keyword>
<dbReference type="Pfam" id="PF11973">
    <property type="entry name" value="NQRA_SLBB"/>
    <property type="match status" value="1"/>
</dbReference>
<dbReference type="GO" id="GO:0006814">
    <property type="term" value="P:sodium ion transport"/>
    <property type="evidence" value="ECO:0007669"/>
    <property type="project" value="UniProtKB-UniRule"/>
</dbReference>
<dbReference type="NCBIfam" id="NF003759">
    <property type="entry name" value="PRK05352.1-2"/>
    <property type="match status" value="1"/>
</dbReference>
<name>A0A2Z6DZE1_HYDTE</name>
<protein>
    <recommendedName>
        <fullName evidence="8">Na(+)-translocating NADH-quinone reductase subunit A</fullName>
        <shortName evidence="8">Na(+)-NQR subunit A</shortName>
        <shortName evidence="8">Na(+)-translocating NQR subunit A</shortName>
        <ecNumber evidence="8">7.2.1.1</ecNumber>
    </recommendedName>
    <alternativeName>
        <fullName evidence="8">NQR complex subunit A</fullName>
    </alternativeName>
    <alternativeName>
        <fullName evidence="8">NQR-1 subunit A</fullName>
    </alternativeName>
</protein>
<accession>A0A2Z6DZE1</accession>
<dbReference type="GO" id="GO:0016655">
    <property type="term" value="F:oxidoreductase activity, acting on NAD(P)H, quinone or similar compound as acceptor"/>
    <property type="evidence" value="ECO:0007669"/>
    <property type="project" value="UniProtKB-UniRule"/>
</dbReference>
<evidence type="ECO:0000259" key="10">
    <source>
        <dbReference type="Pfam" id="PF05896"/>
    </source>
</evidence>
<keyword evidence="3 8" id="KW-0520">NAD</keyword>
<comment type="function">
    <text evidence="8">NQR complex catalyzes the reduction of ubiquinone-1 to ubiquinol by two successive reactions, coupled with the transport of Na(+) ions from the cytoplasm to the periplasm. NqrA to NqrE are probably involved in the second step, the conversion of ubisemiquinone to ubiquinol.</text>
</comment>